<dbReference type="GO" id="GO:0005634">
    <property type="term" value="C:nucleus"/>
    <property type="evidence" value="ECO:0007669"/>
    <property type="project" value="TreeGrafter"/>
</dbReference>
<dbReference type="PROSITE" id="PS50297">
    <property type="entry name" value="ANK_REP_REGION"/>
    <property type="match status" value="1"/>
</dbReference>
<dbReference type="Proteomes" id="UP000305948">
    <property type="component" value="Unassembled WGS sequence"/>
</dbReference>
<evidence type="ECO:0000256" key="2">
    <source>
        <dbReference type="SAM" id="Phobius"/>
    </source>
</evidence>
<dbReference type="InterPro" id="IPR051038">
    <property type="entry name" value="RMT2/GAMT_Mtase"/>
</dbReference>
<gene>
    <name evidence="3" type="ORF">OE88DRAFT_1193996</name>
</gene>
<dbReference type="Gene3D" id="3.40.50.150">
    <property type="entry name" value="Vaccinia Virus protein VP39"/>
    <property type="match status" value="1"/>
</dbReference>
<feature type="transmembrane region" description="Helical" evidence="2">
    <location>
        <begin position="323"/>
        <end position="345"/>
    </location>
</feature>
<name>A0A5C3N9R7_9AGAM</name>
<evidence type="ECO:0000313" key="4">
    <source>
        <dbReference type="Proteomes" id="UP000305948"/>
    </source>
</evidence>
<organism evidence="3 4">
    <name type="scientific">Heliocybe sulcata</name>
    <dbReference type="NCBI Taxonomy" id="5364"/>
    <lineage>
        <taxon>Eukaryota</taxon>
        <taxon>Fungi</taxon>
        <taxon>Dikarya</taxon>
        <taxon>Basidiomycota</taxon>
        <taxon>Agaricomycotina</taxon>
        <taxon>Agaricomycetes</taxon>
        <taxon>Gloeophyllales</taxon>
        <taxon>Gloeophyllaceae</taxon>
        <taxon>Heliocybe</taxon>
    </lineage>
</organism>
<dbReference type="GO" id="GO:0019702">
    <property type="term" value="F:protein arginine N5-methyltransferase activity"/>
    <property type="evidence" value="ECO:0007669"/>
    <property type="project" value="TreeGrafter"/>
</dbReference>
<keyword evidence="4" id="KW-1185">Reference proteome</keyword>
<proteinExistence type="predicted"/>
<keyword evidence="2" id="KW-1133">Transmembrane helix</keyword>
<keyword evidence="1" id="KW-0040">ANK repeat</keyword>
<dbReference type="PANTHER" id="PTHR32379:SF1">
    <property type="entry name" value="GUANIDINOACETATE N-METHYLTRANSFERASE"/>
    <property type="match status" value="1"/>
</dbReference>
<dbReference type="InterPro" id="IPR029063">
    <property type="entry name" value="SAM-dependent_MTases_sf"/>
</dbReference>
<accession>A0A5C3N9R7</accession>
<dbReference type="OrthoDB" id="19014at2759"/>
<evidence type="ECO:0000313" key="3">
    <source>
        <dbReference type="EMBL" id="TFK54424.1"/>
    </source>
</evidence>
<dbReference type="GO" id="GO:0005737">
    <property type="term" value="C:cytoplasm"/>
    <property type="evidence" value="ECO:0007669"/>
    <property type="project" value="TreeGrafter"/>
</dbReference>
<dbReference type="SUPFAM" id="SSF53335">
    <property type="entry name" value="S-adenosyl-L-methionine-dependent methyltransferases"/>
    <property type="match status" value="1"/>
</dbReference>
<keyword evidence="2" id="KW-0472">Membrane</keyword>
<dbReference type="EMBL" id="ML213506">
    <property type="protein sequence ID" value="TFK54424.1"/>
    <property type="molecule type" value="Genomic_DNA"/>
</dbReference>
<dbReference type="Gene3D" id="1.25.40.20">
    <property type="entry name" value="Ankyrin repeat-containing domain"/>
    <property type="match status" value="1"/>
</dbReference>
<protein>
    <submittedName>
        <fullName evidence="3">Uncharacterized protein</fullName>
    </submittedName>
</protein>
<sequence>MGSDTETLSIQSDDAPALSDTEVDALVLLGGTLIQRILECRASHEIEALIDSGAPLWYQDEEEGMSALHAAAYVQDEEWIRVLIDKGATWNLVDKFGNTAGDIALSFNNAACYEPIRNAGIRSELLLAHLSSNSSLPASTFLLKATDTSATGSTSTFLSSPLEFKTDEHGQEVCVVTVVKEDGEKDEVGVMMGWERPIMQETVERLCIGHPRLNSGLRILNVGFGLGIVDTLFQSLPTRPANHTIIEPHSSVLAHMRAKEWHSKPGVRVVEGTWQDKIEEIIKSGEKYDVVYTDTFSEDYTELYKFFKLLPSLLADSLSRFSFFNGLGATSMILILFLVMLPFHLCLPTTDPTIYDTYTHVSSIHLSQLGLSIPDDAWYDVDLYDGVDQDKWGKTRKYWSDKRKKQALSMLRRTVEDLPIRAYYKLPTRKIGILHECNL</sequence>
<dbReference type="InterPro" id="IPR002110">
    <property type="entry name" value="Ankyrin_rpt"/>
</dbReference>
<evidence type="ECO:0000256" key="1">
    <source>
        <dbReference type="PROSITE-ProRule" id="PRU00023"/>
    </source>
</evidence>
<feature type="repeat" description="ANK" evidence="1">
    <location>
        <begin position="63"/>
        <end position="95"/>
    </location>
</feature>
<keyword evidence="2" id="KW-0812">Transmembrane</keyword>
<dbReference type="PROSITE" id="PS50088">
    <property type="entry name" value="ANK_REPEAT"/>
    <property type="match status" value="1"/>
</dbReference>
<dbReference type="STRING" id="5364.A0A5C3N9R7"/>
<dbReference type="AlphaFoldDB" id="A0A5C3N9R7"/>
<dbReference type="SUPFAM" id="SSF48403">
    <property type="entry name" value="Ankyrin repeat"/>
    <property type="match status" value="1"/>
</dbReference>
<dbReference type="PANTHER" id="PTHR32379">
    <property type="entry name" value="GUANIDINOACETATE N-METHYLTRANSFERASE"/>
    <property type="match status" value="1"/>
</dbReference>
<reference evidence="3 4" key="1">
    <citation type="journal article" date="2019" name="Nat. Ecol. Evol.">
        <title>Megaphylogeny resolves global patterns of mushroom evolution.</title>
        <authorList>
            <person name="Varga T."/>
            <person name="Krizsan K."/>
            <person name="Foldi C."/>
            <person name="Dima B."/>
            <person name="Sanchez-Garcia M."/>
            <person name="Sanchez-Ramirez S."/>
            <person name="Szollosi G.J."/>
            <person name="Szarkandi J.G."/>
            <person name="Papp V."/>
            <person name="Albert L."/>
            <person name="Andreopoulos W."/>
            <person name="Angelini C."/>
            <person name="Antonin V."/>
            <person name="Barry K.W."/>
            <person name="Bougher N.L."/>
            <person name="Buchanan P."/>
            <person name="Buyck B."/>
            <person name="Bense V."/>
            <person name="Catcheside P."/>
            <person name="Chovatia M."/>
            <person name="Cooper J."/>
            <person name="Damon W."/>
            <person name="Desjardin D."/>
            <person name="Finy P."/>
            <person name="Geml J."/>
            <person name="Haridas S."/>
            <person name="Hughes K."/>
            <person name="Justo A."/>
            <person name="Karasinski D."/>
            <person name="Kautmanova I."/>
            <person name="Kiss B."/>
            <person name="Kocsube S."/>
            <person name="Kotiranta H."/>
            <person name="LaButti K.M."/>
            <person name="Lechner B.E."/>
            <person name="Liimatainen K."/>
            <person name="Lipzen A."/>
            <person name="Lukacs Z."/>
            <person name="Mihaltcheva S."/>
            <person name="Morgado L.N."/>
            <person name="Niskanen T."/>
            <person name="Noordeloos M.E."/>
            <person name="Ohm R.A."/>
            <person name="Ortiz-Santana B."/>
            <person name="Ovrebo C."/>
            <person name="Racz N."/>
            <person name="Riley R."/>
            <person name="Savchenko A."/>
            <person name="Shiryaev A."/>
            <person name="Soop K."/>
            <person name="Spirin V."/>
            <person name="Szebenyi C."/>
            <person name="Tomsovsky M."/>
            <person name="Tulloss R.E."/>
            <person name="Uehling J."/>
            <person name="Grigoriev I.V."/>
            <person name="Vagvolgyi C."/>
            <person name="Papp T."/>
            <person name="Martin F.M."/>
            <person name="Miettinen O."/>
            <person name="Hibbett D.S."/>
            <person name="Nagy L.G."/>
        </authorList>
    </citation>
    <scope>NUCLEOTIDE SEQUENCE [LARGE SCALE GENOMIC DNA]</scope>
    <source>
        <strain evidence="3 4">OMC1185</strain>
    </source>
</reference>
<dbReference type="InterPro" id="IPR036770">
    <property type="entry name" value="Ankyrin_rpt-contain_sf"/>
</dbReference>